<reference evidence="7 8" key="1">
    <citation type="journal article" date="2018" name="Sci. Rep.">
        <title>Rhizobium tumorigenes sp. nov., a novel plant tumorigenic bacterium isolated from cane gall tumors on thornless blackberry.</title>
        <authorList>
            <person name="Kuzmanovi N."/>
            <person name="Smalla K."/>
            <person name="Gronow S."/>
            <person name="PuBawska J."/>
        </authorList>
    </citation>
    <scope>NUCLEOTIDE SEQUENCE [LARGE SCALE GENOMIC DNA]</scope>
    <source>
        <strain evidence="7 8">CCBAU 85046</strain>
    </source>
</reference>
<gene>
    <name evidence="7" type="ORF">CPY51_16415</name>
</gene>
<keyword evidence="8" id="KW-1185">Reference proteome</keyword>
<feature type="domain" description="Bacterial phospholipase C C-terminal" evidence="6">
    <location>
        <begin position="558"/>
        <end position="652"/>
    </location>
</feature>
<dbReference type="OrthoDB" id="9770871at2"/>
<dbReference type="InterPro" id="IPR008475">
    <property type="entry name" value="PLipase_C_C"/>
</dbReference>
<feature type="chain" id="PRO_5015877739" description="phospholipase C" evidence="5">
    <location>
        <begin position="22"/>
        <end position="809"/>
    </location>
</feature>
<name>A0A2W4CKC6_9HYPH</name>
<evidence type="ECO:0000256" key="1">
    <source>
        <dbReference type="ARBA" id="ARBA00009717"/>
    </source>
</evidence>
<evidence type="ECO:0000256" key="4">
    <source>
        <dbReference type="SAM" id="MobiDB-lite"/>
    </source>
</evidence>
<comment type="similarity">
    <text evidence="1">Belongs to the bacterial phospholipase C family.</text>
</comment>
<proteinExistence type="inferred from homology"/>
<organism evidence="7 8">
    <name type="scientific">Rhizobium tubonense</name>
    <dbReference type="NCBI Taxonomy" id="484088"/>
    <lineage>
        <taxon>Bacteria</taxon>
        <taxon>Pseudomonadati</taxon>
        <taxon>Pseudomonadota</taxon>
        <taxon>Alphaproteobacteria</taxon>
        <taxon>Hyphomicrobiales</taxon>
        <taxon>Rhizobiaceae</taxon>
        <taxon>Rhizobium/Agrobacterium group</taxon>
        <taxon>Rhizobium</taxon>
    </lineage>
</organism>
<dbReference type="InterPro" id="IPR017850">
    <property type="entry name" value="Alkaline_phosphatase_core_sf"/>
</dbReference>
<evidence type="ECO:0000259" key="6">
    <source>
        <dbReference type="Pfam" id="PF05506"/>
    </source>
</evidence>
<dbReference type="RefSeq" id="WP_111161286.1">
    <property type="nucleotide sequence ID" value="NZ_PCDP01000036.1"/>
</dbReference>
<dbReference type="PROSITE" id="PS51318">
    <property type="entry name" value="TAT"/>
    <property type="match status" value="1"/>
</dbReference>
<dbReference type="PANTHER" id="PTHR31956:SF1">
    <property type="entry name" value="NON-SPECIFIC PHOSPHOLIPASE C1"/>
    <property type="match status" value="1"/>
</dbReference>
<dbReference type="PANTHER" id="PTHR31956">
    <property type="entry name" value="NON-SPECIFIC PHOSPHOLIPASE C4-RELATED"/>
    <property type="match status" value="1"/>
</dbReference>
<evidence type="ECO:0000313" key="7">
    <source>
        <dbReference type="EMBL" id="PZM13091.1"/>
    </source>
</evidence>
<dbReference type="InterPro" id="IPR017767">
    <property type="entry name" value="PC-PLC"/>
</dbReference>
<dbReference type="EMBL" id="PCDP01000036">
    <property type="protein sequence ID" value="PZM13091.1"/>
    <property type="molecule type" value="Genomic_DNA"/>
</dbReference>
<dbReference type="InterPro" id="IPR006311">
    <property type="entry name" value="TAT_signal"/>
</dbReference>
<comment type="caution">
    <text evidence="7">The sequence shown here is derived from an EMBL/GenBank/DDBJ whole genome shotgun (WGS) entry which is preliminary data.</text>
</comment>
<dbReference type="EC" id="3.1.4.3" evidence="2"/>
<keyword evidence="3" id="KW-0378">Hydrolase</keyword>
<dbReference type="NCBIfam" id="TIGR03396">
    <property type="entry name" value="PC_PLC"/>
    <property type="match status" value="1"/>
</dbReference>
<dbReference type="GO" id="GO:0034480">
    <property type="term" value="F:phosphatidylcholine phospholipase C activity"/>
    <property type="evidence" value="ECO:0007669"/>
    <property type="project" value="UniProtKB-EC"/>
</dbReference>
<protein>
    <recommendedName>
        <fullName evidence="2">phospholipase C</fullName>
        <ecNumber evidence="2">3.1.4.3</ecNumber>
    </recommendedName>
</protein>
<keyword evidence="5" id="KW-0732">Signal</keyword>
<evidence type="ECO:0000256" key="3">
    <source>
        <dbReference type="ARBA" id="ARBA00022801"/>
    </source>
</evidence>
<dbReference type="InterPro" id="IPR007312">
    <property type="entry name" value="Phosphoesterase"/>
</dbReference>
<dbReference type="Pfam" id="PF05506">
    <property type="entry name" value="PLipase_C_C"/>
    <property type="match status" value="1"/>
</dbReference>
<accession>A0A2W4CKC6</accession>
<sequence>MNRRDFIKKLGLAGTSAAAYAACSSYMREALAQSTTTINDLLTTDMHCKGSLEDIEHVVLLMQENRSFDHYFGTLRGVRGFGDPRPLRMRDGEPVWHQAQVDPKAQRVRPYRLPSTGPKPVDDASDPGTSGNVFLQDPAHDHSTGLAAWNNGLNDKWISQKQIVAMAHYTEADIPLYFKLAKAFTLCDAHFCSLNGPTDPNRSYFWTGTSKANNENFSFSTLALFGSFGSDWKTYPEKLEDIGVSWKFYQDGLGWPSDPFDGNYGDNTIAYFKQFQNKTTVKYAKAQSVNSILRKTANVPSQFEQDIIDDKLPAVSWIVAPEAFSEHPKYPPHFGEYYVHEILRAFAANKKVWQKTLFLITYDENGGFFDHVLPPVAPMKTTDGLVSPGIKLTPATAPTDINSESTQATTGWFASAGEPLGMGTRVPTLVISPWSIGGRVCSEVFDHTSFIRFLDTWLIARELQAKDAPVFSNISSWRQAIAGDLTSALDFDRQKPTSELAAVIDPTQPAVILTDTQRANVRATGAFSPNMNTVNADPDKDKPVAAKQDTTRCDILPIGYDMQAFVRFTSDASKKLQYTFRNRGMLGSSFYVIPYDKDDAPLRYSIEGAKAGGAPVELSDKVPITQRPGGTPGDYSYVVYGPNGYLFEFKGNALAGTEGFMPDIADVKSLSEGGSVEFGLDWPAVNGKVKVIDAYTGRTKTVDAGTRTVEVVTADGWYDVAFVDANNTSRYLRRYAGHLENGRIGKSDPAIGRLYNAVTRVYEGIPVMTATATPVAGGGGAAAATPLASPVAGPAVATPPSDGAILLNL</sequence>
<evidence type="ECO:0000313" key="8">
    <source>
        <dbReference type="Proteomes" id="UP000248925"/>
    </source>
</evidence>
<feature type="region of interest" description="Disordered" evidence="4">
    <location>
        <begin position="99"/>
        <end position="129"/>
    </location>
</feature>
<feature type="signal peptide" evidence="5">
    <location>
        <begin position="1"/>
        <end position="21"/>
    </location>
</feature>
<dbReference type="GO" id="GO:0016042">
    <property type="term" value="P:lipid catabolic process"/>
    <property type="evidence" value="ECO:0007669"/>
    <property type="project" value="InterPro"/>
</dbReference>
<dbReference type="Proteomes" id="UP000248925">
    <property type="component" value="Unassembled WGS sequence"/>
</dbReference>
<evidence type="ECO:0000256" key="2">
    <source>
        <dbReference type="ARBA" id="ARBA00012018"/>
    </source>
</evidence>
<dbReference type="Pfam" id="PF04185">
    <property type="entry name" value="Phosphoesterase"/>
    <property type="match status" value="1"/>
</dbReference>
<dbReference type="AlphaFoldDB" id="A0A2W4CKC6"/>
<evidence type="ECO:0000256" key="5">
    <source>
        <dbReference type="SAM" id="SignalP"/>
    </source>
</evidence>
<dbReference type="Gene3D" id="3.40.720.10">
    <property type="entry name" value="Alkaline Phosphatase, subunit A"/>
    <property type="match status" value="2"/>
</dbReference>